<dbReference type="Pfam" id="PF05299">
    <property type="entry name" value="Peptidase_M61"/>
    <property type="match status" value="1"/>
</dbReference>
<dbReference type="Gene3D" id="1.10.390.10">
    <property type="entry name" value="Neutral Protease Domain 2"/>
    <property type="match status" value="1"/>
</dbReference>
<dbReference type="Proteomes" id="UP000238288">
    <property type="component" value="Chromosome PCAR9a"/>
</dbReference>
<proteinExistence type="predicted"/>
<reference evidence="3 6" key="1">
    <citation type="submission" date="2015-06" db="EMBL/GenBank/DDBJ databases">
        <title>Genome sequence of Pseudoalteromonas carrageenovora.</title>
        <authorList>
            <person name="Xie B.-B."/>
            <person name="Rong J.-C."/>
            <person name="Qin Q.-L."/>
            <person name="Zhang Y.-Z."/>
        </authorList>
    </citation>
    <scope>NUCLEOTIDE SEQUENCE [LARGE SCALE GENOMIC DNA]</scope>
    <source>
        <strain evidence="3 6">IAM 12662</strain>
    </source>
</reference>
<organism evidence="4 5">
    <name type="scientific">Pseudoalteromonas carrageenovora IAM 12662</name>
    <dbReference type="NCBI Taxonomy" id="1314868"/>
    <lineage>
        <taxon>Bacteria</taxon>
        <taxon>Pseudomonadati</taxon>
        <taxon>Pseudomonadota</taxon>
        <taxon>Gammaproteobacteria</taxon>
        <taxon>Alteromonadales</taxon>
        <taxon>Pseudoalteromonadaceae</taxon>
        <taxon>Pseudoalteromonas</taxon>
    </lineage>
</organism>
<protein>
    <recommendedName>
        <fullName evidence="2">Peptidase M61 catalytic domain-containing protein</fullName>
    </recommendedName>
</protein>
<keyword evidence="6" id="KW-1185">Reference proteome</keyword>
<reference evidence="4 5" key="2">
    <citation type="submission" date="2017-11" db="EMBL/GenBank/DDBJ databases">
        <authorList>
            <person name="Han C.G."/>
        </authorList>
    </citation>
    <scope>NUCLEOTIDE SEQUENCE [LARGE SCALE GENOMIC DNA]</scope>
    <source>
        <strain evidence="5">ATCC 43555</strain>
        <strain evidence="4">ATCC43555</strain>
    </source>
</reference>
<dbReference type="Proteomes" id="UP000615003">
    <property type="component" value="Unassembled WGS sequence"/>
</dbReference>
<feature type="domain" description="Peptidase M61 catalytic" evidence="2">
    <location>
        <begin position="123"/>
        <end position="185"/>
    </location>
</feature>
<dbReference type="RefSeq" id="WP_104642486.1">
    <property type="nucleotide sequence ID" value="NZ_AQGW01000020.1"/>
</dbReference>
<name>A0A2K4X8M5_PSEVC</name>
<gene>
    <name evidence="4" type="ORF">PCAR9_A21116</name>
    <name evidence="3" type="ORF">PCARR_a1276</name>
</gene>
<evidence type="ECO:0000256" key="1">
    <source>
        <dbReference type="SAM" id="SignalP"/>
    </source>
</evidence>
<evidence type="ECO:0000313" key="4">
    <source>
        <dbReference type="EMBL" id="SOU40664.1"/>
    </source>
</evidence>
<evidence type="ECO:0000313" key="6">
    <source>
        <dbReference type="Proteomes" id="UP000615003"/>
    </source>
</evidence>
<dbReference type="EMBL" id="AQGW01000020">
    <property type="protein sequence ID" value="MBE0382997.1"/>
    <property type="molecule type" value="Genomic_DNA"/>
</dbReference>
<feature type="chain" id="PRO_5014431757" description="Peptidase M61 catalytic domain-containing protein" evidence="1">
    <location>
        <begin position="19"/>
        <end position="267"/>
    </location>
</feature>
<sequence length="267" mass="30847">MKLLWLFLFSMYSLNAFAIDVVIHNLDSLTTNGQKTVSTWINQSLTKTQNTLGPLQQTTLPIYLKPQYFVFEPVPWASVKRNNPDGLELHIDRYASLKAFTKDWTLYHELSHLYLPLLPYSGFWLSEGFASYMQNVIMRDNGVISQAQFVQRLNAGFERARLQTKTKQQPLNELSNDMWKQRAQQRVYWTGAAFFVEADLALQKQGQNVASIIKQYQACCRTARSSAKTFIKELDKLSRSSVFTTLYAKYNTRTDFPLVTKTQLSKL</sequence>
<feature type="signal peptide" evidence="1">
    <location>
        <begin position="1"/>
        <end position="18"/>
    </location>
</feature>
<dbReference type="EMBL" id="LT965928">
    <property type="protein sequence ID" value="SOU40664.1"/>
    <property type="molecule type" value="Genomic_DNA"/>
</dbReference>
<keyword evidence="1" id="KW-0732">Signal</keyword>
<evidence type="ECO:0000259" key="2">
    <source>
        <dbReference type="Pfam" id="PF05299"/>
    </source>
</evidence>
<dbReference type="InterPro" id="IPR027268">
    <property type="entry name" value="Peptidase_M4/M1_CTD_sf"/>
</dbReference>
<evidence type="ECO:0000313" key="3">
    <source>
        <dbReference type="EMBL" id="MBE0382997.1"/>
    </source>
</evidence>
<dbReference type="SUPFAM" id="SSF55486">
    <property type="entry name" value="Metalloproteases ('zincins'), catalytic domain"/>
    <property type="match status" value="1"/>
</dbReference>
<dbReference type="InterPro" id="IPR007963">
    <property type="entry name" value="Peptidase_M61_catalytic"/>
</dbReference>
<dbReference type="AlphaFoldDB" id="A0A2K4X8M5"/>
<dbReference type="OrthoDB" id="1467486at2"/>
<accession>A0A2K4X8M5</accession>
<dbReference type="GeneID" id="93663325"/>
<evidence type="ECO:0000313" key="5">
    <source>
        <dbReference type="Proteomes" id="UP000238288"/>
    </source>
</evidence>